<evidence type="ECO:0000256" key="1">
    <source>
        <dbReference type="ARBA" id="ARBA00022679"/>
    </source>
</evidence>
<accession>X1VEQ9</accession>
<gene>
    <name evidence="2" type="ORF">S12H4_43090</name>
</gene>
<dbReference type="InterPro" id="IPR001441">
    <property type="entry name" value="UPP_synth-like"/>
</dbReference>
<keyword evidence="1" id="KW-0808">Transferase</keyword>
<dbReference type="GO" id="GO:0016094">
    <property type="term" value="P:polyprenol biosynthetic process"/>
    <property type="evidence" value="ECO:0007669"/>
    <property type="project" value="TreeGrafter"/>
</dbReference>
<dbReference type="Pfam" id="PF01255">
    <property type="entry name" value="Prenyltransf"/>
    <property type="match status" value="1"/>
</dbReference>
<dbReference type="AlphaFoldDB" id="X1VEQ9"/>
<dbReference type="PANTHER" id="PTHR10291:SF43">
    <property type="entry name" value="DEHYDRODOLICHYL DIPHOSPHATE SYNTHASE COMPLEX SUBUNIT DHDDS"/>
    <property type="match status" value="1"/>
</dbReference>
<reference evidence="2" key="1">
    <citation type="journal article" date="2014" name="Front. Microbiol.">
        <title>High frequency of phylogenetically diverse reductive dehalogenase-homologous genes in deep subseafloor sedimentary metagenomes.</title>
        <authorList>
            <person name="Kawai M."/>
            <person name="Futagami T."/>
            <person name="Toyoda A."/>
            <person name="Takaki Y."/>
            <person name="Nishi S."/>
            <person name="Hori S."/>
            <person name="Arai W."/>
            <person name="Tsubouchi T."/>
            <person name="Morono Y."/>
            <person name="Uchiyama I."/>
            <person name="Ito T."/>
            <person name="Fujiyama A."/>
            <person name="Inagaki F."/>
            <person name="Takami H."/>
        </authorList>
    </citation>
    <scope>NUCLEOTIDE SEQUENCE</scope>
    <source>
        <strain evidence="2">Expedition CK06-06</strain>
    </source>
</reference>
<protein>
    <submittedName>
        <fullName evidence="2">Uncharacterized protein</fullName>
    </submittedName>
</protein>
<evidence type="ECO:0000313" key="2">
    <source>
        <dbReference type="EMBL" id="GAJ05190.1"/>
    </source>
</evidence>
<dbReference type="Gene3D" id="3.40.1180.10">
    <property type="entry name" value="Decaprenyl diphosphate synthase-like"/>
    <property type="match status" value="1"/>
</dbReference>
<feature type="non-terminal residue" evidence="2">
    <location>
        <position position="84"/>
    </location>
</feature>
<dbReference type="GO" id="GO:0045547">
    <property type="term" value="F:ditrans,polycis-polyprenyl diphosphate synthase [(2E,6E)-farnesyl diphosphate specific] activity"/>
    <property type="evidence" value="ECO:0007669"/>
    <property type="project" value="TreeGrafter"/>
</dbReference>
<comment type="caution">
    <text evidence="2">The sequence shown here is derived from an EMBL/GenBank/DDBJ whole genome shotgun (WGS) entry which is preliminary data.</text>
</comment>
<organism evidence="2">
    <name type="scientific">marine sediment metagenome</name>
    <dbReference type="NCBI Taxonomy" id="412755"/>
    <lineage>
        <taxon>unclassified sequences</taxon>
        <taxon>metagenomes</taxon>
        <taxon>ecological metagenomes</taxon>
    </lineage>
</organism>
<dbReference type="InterPro" id="IPR036424">
    <property type="entry name" value="UPP_synth-like_sf"/>
</dbReference>
<proteinExistence type="predicted"/>
<dbReference type="PANTHER" id="PTHR10291">
    <property type="entry name" value="DEHYDRODOLICHYL DIPHOSPHATE SYNTHASE FAMILY MEMBER"/>
    <property type="match status" value="1"/>
</dbReference>
<dbReference type="EMBL" id="BARW01026415">
    <property type="protein sequence ID" value="GAJ05190.1"/>
    <property type="molecule type" value="Genomic_DNA"/>
</dbReference>
<dbReference type="SUPFAM" id="SSF64005">
    <property type="entry name" value="Undecaprenyl diphosphate synthase"/>
    <property type="match status" value="1"/>
</dbReference>
<sequence>MHNVVDYLIGRVQYLTVWGFSIDNWRRATEELQNIFQLLQLWIEKDTPWLNSCGVRLRYIGRLQELPQDLHWAIKRIPAAVIPS</sequence>
<name>X1VEQ9_9ZZZZ</name>